<feature type="region of interest" description="Disordered" evidence="1">
    <location>
        <begin position="1"/>
        <end position="22"/>
    </location>
</feature>
<dbReference type="Proteomes" id="UP000230423">
    <property type="component" value="Unassembled WGS sequence"/>
</dbReference>
<reference evidence="2 3" key="1">
    <citation type="submission" date="2015-09" db="EMBL/GenBank/DDBJ databases">
        <title>Draft genome of the parasitic nematode Teladorsagia circumcincta isolate WARC Sus (inbred).</title>
        <authorList>
            <person name="Mitreva M."/>
        </authorList>
    </citation>
    <scope>NUCLEOTIDE SEQUENCE [LARGE SCALE GENOMIC DNA]</scope>
    <source>
        <strain evidence="2 3">S</strain>
    </source>
</reference>
<name>A0A2G9U368_TELCI</name>
<feature type="non-terminal residue" evidence="2">
    <location>
        <position position="1"/>
    </location>
</feature>
<feature type="region of interest" description="Disordered" evidence="1">
    <location>
        <begin position="46"/>
        <end position="68"/>
    </location>
</feature>
<evidence type="ECO:0000313" key="2">
    <source>
        <dbReference type="EMBL" id="PIO64142.1"/>
    </source>
</evidence>
<evidence type="ECO:0000313" key="3">
    <source>
        <dbReference type="Proteomes" id="UP000230423"/>
    </source>
</evidence>
<protein>
    <submittedName>
        <fullName evidence="2">Uncharacterized protein</fullName>
    </submittedName>
</protein>
<gene>
    <name evidence="2" type="ORF">TELCIR_14240</name>
</gene>
<organism evidence="2 3">
    <name type="scientific">Teladorsagia circumcincta</name>
    <name type="common">Brown stomach worm</name>
    <name type="synonym">Ostertagia circumcincta</name>
    <dbReference type="NCBI Taxonomy" id="45464"/>
    <lineage>
        <taxon>Eukaryota</taxon>
        <taxon>Metazoa</taxon>
        <taxon>Ecdysozoa</taxon>
        <taxon>Nematoda</taxon>
        <taxon>Chromadorea</taxon>
        <taxon>Rhabditida</taxon>
        <taxon>Rhabditina</taxon>
        <taxon>Rhabditomorpha</taxon>
        <taxon>Strongyloidea</taxon>
        <taxon>Trichostrongylidae</taxon>
        <taxon>Teladorsagia</taxon>
    </lineage>
</organism>
<dbReference type="AlphaFoldDB" id="A0A2G9U368"/>
<evidence type="ECO:0000256" key="1">
    <source>
        <dbReference type="SAM" id="MobiDB-lite"/>
    </source>
</evidence>
<proteinExistence type="predicted"/>
<dbReference type="EMBL" id="KZ350189">
    <property type="protein sequence ID" value="PIO64142.1"/>
    <property type="molecule type" value="Genomic_DNA"/>
</dbReference>
<sequence>ISPPDVDGVLSTERSVETASEQVLTPPIAMRNPKRVWQGRTSMAKAAQAPAVRSACRSTQRGPQGKTRYQCHDVVPAVKVPGDRRAERVKASQGIDRPEIF</sequence>
<keyword evidence="3" id="KW-1185">Reference proteome</keyword>
<accession>A0A2G9U368</accession>